<dbReference type="EMBL" id="BOMN01000001">
    <property type="protein sequence ID" value="GIE16997.1"/>
    <property type="molecule type" value="Genomic_DNA"/>
</dbReference>
<name>A0ABQ3ZEK3_9ACTN</name>
<evidence type="ECO:0008006" key="3">
    <source>
        <dbReference type="Google" id="ProtNLM"/>
    </source>
</evidence>
<evidence type="ECO:0000313" key="1">
    <source>
        <dbReference type="EMBL" id="GIE16997.1"/>
    </source>
</evidence>
<protein>
    <recommendedName>
        <fullName evidence="3">HEAT repeat protein</fullName>
    </recommendedName>
</protein>
<accession>A0ABQ3ZEK3</accession>
<comment type="caution">
    <text evidence="1">The sequence shown here is derived from an EMBL/GenBank/DDBJ whole genome shotgun (WGS) entry which is preliminary data.</text>
</comment>
<gene>
    <name evidence="1" type="ORF">Ahu01nite_000990</name>
</gene>
<organism evidence="1 2">
    <name type="scientific">Winogradskya humida</name>
    <dbReference type="NCBI Taxonomy" id="113566"/>
    <lineage>
        <taxon>Bacteria</taxon>
        <taxon>Bacillati</taxon>
        <taxon>Actinomycetota</taxon>
        <taxon>Actinomycetes</taxon>
        <taxon>Micromonosporales</taxon>
        <taxon>Micromonosporaceae</taxon>
        <taxon>Winogradskya</taxon>
    </lineage>
</organism>
<reference evidence="1 2" key="1">
    <citation type="submission" date="2021-01" db="EMBL/GenBank/DDBJ databases">
        <title>Whole genome shotgun sequence of Actinoplanes humidus NBRC 14915.</title>
        <authorList>
            <person name="Komaki H."/>
            <person name="Tamura T."/>
        </authorList>
    </citation>
    <scope>NUCLEOTIDE SEQUENCE [LARGE SCALE GENOMIC DNA]</scope>
    <source>
        <strain evidence="1 2">NBRC 14915</strain>
    </source>
</reference>
<sequence>MEMAAMVFIERLRSWLRPMAGAPGERDHLPEVAALDEFRAAIDGGRPAEFATALLALARDGGVDARRAALDALGGASARWSGSPVGGIRPRSQCSRFAPPIG</sequence>
<evidence type="ECO:0000313" key="2">
    <source>
        <dbReference type="Proteomes" id="UP000603200"/>
    </source>
</evidence>
<dbReference type="Proteomes" id="UP000603200">
    <property type="component" value="Unassembled WGS sequence"/>
</dbReference>
<proteinExistence type="predicted"/>
<keyword evidence="2" id="KW-1185">Reference proteome</keyword>